<evidence type="ECO:0000313" key="3">
    <source>
        <dbReference type="Proteomes" id="UP000323621"/>
    </source>
</evidence>
<proteinExistence type="predicted"/>
<reference evidence="2 3" key="1">
    <citation type="submission" date="2019-08" db="EMBL/GenBank/DDBJ databases">
        <title>Genomes of Antarctic Bizionia species.</title>
        <authorList>
            <person name="Bowman J.P."/>
        </authorList>
    </citation>
    <scope>NUCLEOTIDE SEQUENCE [LARGE SCALE GENOMIC DNA]</scope>
    <source>
        <strain evidence="2 3">IC164</strain>
    </source>
</reference>
<evidence type="ECO:0000259" key="1">
    <source>
        <dbReference type="Pfam" id="PF00534"/>
    </source>
</evidence>
<dbReference type="SUPFAM" id="SSF53756">
    <property type="entry name" value="UDP-Glycosyltransferase/glycogen phosphorylase"/>
    <property type="match status" value="1"/>
</dbReference>
<gene>
    <name evidence="2" type="ORF">ES677_13890</name>
</gene>
<dbReference type="CDD" id="cd03801">
    <property type="entry name" value="GT4_PimA-like"/>
    <property type="match status" value="1"/>
</dbReference>
<protein>
    <submittedName>
        <fullName evidence="2">Glycosyltransferase family 4 protein</fullName>
    </submittedName>
</protein>
<dbReference type="InterPro" id="IPR001296">
    <property type="entry name" value="Glyco_trans_1"/>
</dbReference>
<dbReference type="PANTHER" id="PTHR12526">
    <property type="entry name" value="GLYCOSYLTRANSFERASE"/>
    <property type="match status" value="1"/>
</dbReference>
<keyword evidence="3" id="KW-1185">Reference proteome</keyword>
<dbReference type="Proteomes" id="UP000323621">
    <property type="component" value="Unassembled WGS sequence"/>
</dbReference>
<evidence type="ECO:0000313" key="2">
    <source>
        <dbReference type="EMBL" id="TYC08804.1"/>
    </source>
</evidence>
<feature type="domain" description="Glycosyl transferase family 1" evidence="1">
    <location>
        <begin position="174"/>
        <end position="321"/>
    </location>
</feature>
<name>A0ABY3M7C0_9FLAO</name>
<dbReference type="Pfam" id="PF00534">
    <property type="entry name" value="Glycos_transf_1"/>
    <property type="match status" value="1"/>
</dbReference>
<organism evidence="2 3">
    <name type="scientific">Bizionia gelidisalsuginis</name>
    <dbReference type="NCBI Taxonomy" id="291188"/>
    <lineage>
        <taxon>Bacteria</taxon>
        <taxon>Pseudomonadati</taxon>
        <taxon>Bacteroidota</taxon>
        <taxon>Flavobacteriia</taxon>
        <taxon>Flavobacteriales</taxon>
        <taxon>Flavobacteriaceae</taxon>
        <taxon>Bizionia</taxon>
    </lineage>
</organism>
<dbReference type="Gene3D" id="3.40.50.2000">
    <property type="entry name" value="Glycogen Phosphorylase B"/>
    <property type="match status" value="1"/>
</dbReference>
<accession>A0ABY3M7C0</accession>
<dbReference type="EMBL" id="VSKN01000029">
    <property type="protein sequence ID" value="TYC08804.1"/>
    <property type="molecule type" value="Genomic_DNA"/>
</dbReference>
<dbReference type="RefSeq" id="WP_148381547.1">
    <property type="nucleotide sequence ID" value="NZ_VSKN01000029.1"/>
</dbReference>
<comment type="caution">
    <text evidence="2">The sequence shown here is derived from an EMBL/GenBank/DDBJ whole genome shotgun (WGS) entry which is preliminary data.</text>
</comment>
<sequence>MTLIFWQNIVSPHQLPYIREISKVEKRCNVLLVVEKQMTLQRKGMGWNTQVIDDTANFKIIIEPNKKTIDDIFIANPEAQHFFSGIQSNAMVHSAFIESLKYELKRHLIVEGPFMYKYPFFAHYIKSLLKDYKNYKHISKVFAIGSHALNWYPKFNFKRNQIIPFSYCVEKITTQKIANNSGRVKLLFVGGLNHRKGVDILLKSLFKINRDYSLDIVGDGDQRQLLEEYCTRNSINNVNFLGTKNNEDIRNLFHNYDVHILPSRHDGWGAVVNEALMAGLFVLCSDACGAQELIKNKFNGIVFSHKKKNDLYTALLYCIENVNNIREKKSAILNWSICIEGTTIANYFVTALQSESRITPPWR</sequence>